<dbReference type="RefSeq" id="WP_263335950.1">
    <property type="nucleotide sequence ID" value="NZ_JAOVQO010000009.1"/>
</dbReference>
<dbReference type="InterPro" id="IPR011607">
    <property type="entry name" value="MGS-like_dom"/>
</dbReference>
<evidence type="ECO:0000256" key="8">
    <source>
        <dbReference type="HAMAP-Rule" id="MF_00139"/>
    </source>
</evidence>
<dbReference type="HAMAP" id="MF_00139">
    <property type="entry name" value="PurH"/>
    <property type="match status" value="1"/>
</dbReference>
<dbReference type="Pfam" id="PF02142">
    <property type="entry name" value="MGS"/>
    <property type="match status" value="1"/>
</dbReference>
<evidence type="ECO:0000256" key="3">
    <source>
        <dbReference type="ARBA" id="ARBA00007667"/>
    </source>
</evidence>
<gene>
    <name evidence="8 10" type="primary">purH</name>
    <name evidence="10" type="ORF">OEZ60_10950</name>
</gene>
<dbReference type="InterPro" id="IPR016193">
    <property type="entry name" value="Cytidine_deaminase-like"/>
</dbReference>
<feature type="domain" description="MGS-like" evidence="9">
    <location>
        <begin position="6"/>
        <end position="153"/>
    </location>
</feature>
<evidence type="ECO:0000256" key="2">
    <source>
        <dbReference type="ARBA" id="ARBA00004954"/>
    </source>
</evidence>
<evidence type="ECO:0000256" key="1">
    <source>
        <dbReference type="ARBA" id="ARBA00004844"/>
    </source>
</evidence>
<dbReference type="EMBL" id="JAOVQO010000009">
    <property type="protein sequence ID" value="MCU9848528.1"/>
    <property type="molecule type" value="Genomic_DNA"/>
</dbReference>
<dbReference type="NCBIfam" id="TIGR00355">
    <property type="entry name" value="purH"/>
    <property type="match status" value="1"/>
</dbReference>
<dbReference type="NCBIfam" id="NF002049">
    <property type="entry name" value="PRK00881.1"/>
    <property type="match status" value="1"/>
</dbReference>
<keyword evidence="4 8" id="KW-0808">Transferase</keyword>
<evidence type="ECO:0000259" key="9">
    <source>
        <dbReference type="PROSITE" id="PS51855"/>
    </source>
</evidence>
<protein>
    <recommendedName>
        <fullName evidence="8">Bifunctional purine biosynthesis protein PurH</fullName>
    </recommendedName>
    <domain>
        <recommendedName>
            <fullName evidence="8">Phosphoribosylaminoimidazolecarboxamide formyltransferase</fullName>
            <ecNumber evidence="8">2.1.2.3</ecNumber>
        </recommendedName>
        <alternativeName>
            <fullName evidence="8">AICAR transformylase</fullName>
        </alternativeName>
    </domain>
    <domain>
        <recommendedName>
            <fullName evidence="8">IMP cyclohydrolase</fullName>
            <ecNumber evidence="8">3.5.4.10</ecNumber>
        </recommendedName>
        <alternativeName>
            <fullName evidence="8">ATIC</fullName>
        </alternativeName>
        <alternativeName>
            <fullName evidence="8">IMP synthase</fullName>
        </alternativeName>
        <alternativeName>
            <fullName evidence="8">Inosinicase</fullName>
        </alternativeName>
    </domain>
</protein>
<dbReference type="SUPFAM" id="SSF52335">
    <property type="entry name" value="Methylglyoxal synthase-like"/>
    <property type="match status" value="1"/>
</dbReference>
<dbReference type="SMART" id="SM00851">
    <property type="entry name" value="MGS"/>
    <property type="match status" value="1"/>
</dbReference>
<dbReference type="SMART" id="SM00798">
    <property type="entry name" value="AICARFT_IMPCHas"/>
    <property type="match status" value="1"/>
</dbReference>
<dbReference type="Pfam" id="PF01808">
    <property type="entry name" value="AICARFT_IMPCHas"/>
    <property type="match status" value="1"/>
</dbReference>
<proteinExistence type="inferred from homology"/>
<keyword evidence="11" id="KW-1185">Reference proteome</keyword>
<evidence type="ECO:0000256" key="7">
    <source>
        <dbReference type="ARBA" id="ARBA00023268"/>
    </source>
</evidence>
<dbReference type="GO" id="GO:0004643">
    <property type="term" value="F:phosphoribosylaminoimidazolecarboxamide formyltransferase activity"/>
    <property type="evidence" value="ECO:0007669"/>
    <property type="project" value="UniProtKB-EC"/>
</dbReference>
<keyword evidence="6 8" id="KW-0378">Hydrolase</keyword>
<comment type="domain">
    <text evidence="8">The IMP cyclohydrolase activity resides in the N-terminal region.</text>
</comment>
<dbReference type="PANTHER" id="PTHR11692:SF0">
    <property type="entry name" value="BIFUNCTIONAL PURINE BIOSYNTHESIS PROTEIN ATIC"/>
    <property type="match status" value="1"/>
</dbReference>
<dbReference type="InterPro" id="IPR036914">
    <property type="entry name" value="MGS-like_dom_sf"/>
</dbReference>
<organism evidence="10 11">
    <name type="scientific">Albidovulum salinarum</name>
    <dbReference type="NCBI Taxonomy" id="2984153"/>
    <lineage>
        <taxon>Bacteria</taxon>
        <taxon>Pseudomonadati</taxon>
        <taxon>Pseudomonadota</taxon>
        <taxon>Alphaproteobacteria</taxon>
        <taxon>Rhodobacterales</taxon>
        <taxon>Paracoccaceae</taxon>
        <taxon>Albidovulum</taxon>
    </lineage>
</organism>
<dbReference type="PANTHER" id="PTHR11692">
    <property type="entry name" value="BIFUNCTIONAL PURINE BIOSYNTHESIS PROTEIN PURH"/>
    <property type="match status" value="1"/>
</dbReference>
<evidence type="ECO:0000256" key="4">
    <source>
        <dbReference type="ARBA" id="ARBA00022679"/>
    </source>
</evidence>
<dbReference type="InterPro" id="IPR024051">
    <property type="entry name" value="AICAR_Tfase_dup_dom_sf"/>
</dbReference>
<dbReference type="Gene3D" id="3.40.140.20">
    <property type="match status" value="2"/>
</dbReference>
<dbReference type="PIRSF" id="PIRSF000414">
    <property type="entry name" value="AICARFT_IMPCHas"/>
    <property type="match status" value="1"/>
</dbReference>
<dbReference type="Gene3D" id="3.40.50.1380">
    <property type="entry name" value="Methylglyoxal synthase-like domain"/>
    <property type="match status" value="1"/>
</dbReference>
<name>A0ABT2X3L5_9RHOB</name>
<accession>A0ABT2X3L5</accession>
<evidence type="ECO:0000313" key="10">
    <source>
        <dbReference type="EMBL" id="MCU9848528.1"/>
    </source>
</evidence>
<comment type="catalytic activity">
    <reaction evidence="8">
        <text>(6R)-10-formyltetrahydrofolate + 5-amino-1-(5-phospho-beta-D-ribosyl)imidazole-4-carboxamide = 5-formamido-1-(5-phospho-D-ribosyl)imidazole-4-carboxamide + (6S)-5,6,7,8-tetrahydrofolate</text>
        <dbReference type="Rhea" id="RHEA:22192"/>
        <dbReference type="ChEBI" id="CHEBI:57453"/>
        <dbReference type="ChEBI" id="CHEBI:58467"/>
        <dbReference type="ChEBI" id="CHEBI:58475"/>
        <dbReference type="ChEBI" id="CHEBI:195366"/>
        <dbReference type="EC" id="2.1.2.3"/>
    </reaction>
</comment>
<keyword evidence="7 8" id="KW-0511">Multifunctional enzyme</keyword>
<keyword evidence="5 8" id="KW-0658">Purine biosynthesis</keyword>
<comment type="caution">
    <text evidence="10">The sequence shown here is derived from an EMBL/GenBank/DDBJ whole genome shotgun (WGS) entry which is preliminary data.</text>
</comment>
<dbReference type="CDD" id="cd01421">
    <property type="entry name" value="IMPCH"/>
    <property type="match status" value="1"/>
</dbReference>
<comment type="pathway">
    <text evidence="2 8">Purine metabolism; IMP biosynthesis via de novo pathway; 5-formamido-1-(5-phospho-D-ribosyl)imidazole-4-carboxamide from 5-amino-1-(5-phospho-D-ribosyl)imidazole-4-carboxamide (10-formyl THF route): step 1/1.</text>
</comment>
<dbReference type="GO" id="GO:0003937">
    <property type="term" value="F:IMP cyclohydrolase activity"/>
    <property type="evidence" value="ECO:0007669"/>
    <property type="project" value="UniProtKB-EC"/>
</dbReference>
<dbReference type="SUPFAM" id="SSF53927">
    <property type="entry name" value="Cytidine deaminase-like"/>
    <property type="match status" value="1"/>
</dbReference>
<evidence type="ECO:0000256" key="5">
    <source>
        <dbReference type="ARBA" id="ARBA00022755"/>
    </source>
</evidence>
<reference evidence="10 11" key="1">
    <citation type="submission" date="2022-10" db="EMBL/GenBank/DDBJ databases">
        <title>Defluviimonas sp. nov., isolated from ocean surface sediments.</title>
        <authorList>
            <person name="He W."/>
            <person name="Wang L."/>
            <person name="Zhang D.-F."/>
        </authorList>
    </citation>
    <scope>NUCLEOTIDE SEQUENCE [LARGE SCALE GENOMIC DNA]</scope>
    <source>
        <strain evidence="10 11">WL0024</strain>
    </source>
</reference>
<evidence type="ECO:0000313" key="11">
    <source>
        <dbReference type="Proteomes" id="UP001209535"/>
    </source>
</evidence>
<dbReference type="EC" id="2.1.2.3" evidence="8"/>
<dbReference type="EC" id="3.5.4.10" evidence="8"/>
<dbReference type="InterPro" id="IPR002695">
    <property type="entry name" value="PurH-like"/>
</dbReference>
<dbReference type="PROSITE" id="PS51855">
    <property type="entry name" value="MGS"/>
    <property type="match status" value="1"/>
</dbReference>
<comment type="pathway">
    <text evidence="1 8">Purine metabolism; IMP biosynthesis via de novo pathway; IMP from 5-formamido-1-(5-phospho-D-ribosyl)imidazole-4-carboxamide: step 1/1.</text>
</comment>
<sequence length="533" mass="56057">MTAQTADLAPLARALISVSDKTGLLDFAKGLAERGVELLSTGGTASMLREAGLKVRDVAEVTGFPEMMDGRVKTLHPKVHGGLLALRDNADHVAAMETHGIEPIDLLVVNLYPFEATVAKGADYDTCIENIDIGGPAMIRAAAKNHAHVAVVVDPEDYAKVLGDMDQHEGRTCPRFRRKLAQRAYARTAAYDAAVSTWLAAAIGDAAPRRRAFAGTLAQTLRYGENPHQSAAFYTDGSTREGVATAAQHQGKSLSYNNINDTDAAFELVAEFDPAEAPACAIIKHANPCGVARGATLLEAYRAAYDCDRTSAFGGIVALNRPLDAATAEEICQIFTEVVIAPGADDAAKAVFAAKKNLRLLTTAGLPDPRSPGLAFRQVAGGFLVQDRDNGVITAADLKVVTRRAPTEAELKDLLFAWKVAKHVKSNAIVYVKAGATVGVGAGQMSRVDSTRIAARKSADMAEALGLAEPTVKGSVVASDAFFPFPDGLLTAAEAGATAVIQPGGSMRDDEVIAAADAAGLAMVFTGQRHFRH</sequence>
<evidence type="ECO:0000256" key="6">
    <source>
        <dbReference type="ARBA" id="ARBA00022801"/>
    </source>
</evidence>
<comment type="catalytic activity">
    <reaction evidence="8">
        <text>IMP + H2O = 5-formamido-1-(5-phospho-D-ribosyl)imidazole-4-carboxamide</text>
        <dbReference type="Rhea" id="RHEA:18445"/>
        <dbReference type="ChEBI" id="CHEBI:15377"/>
        <dbReference type="ChEBI" id="CHEBI:58053"/>
        <dbReference type="ChEBI" id="CHEBI:58467"/>
        <dbReference type="EC" id="3.5.4.10"/>
    </reaction>
</comment>
<dbReference type="Proteomes" id="UP001209535">
    <property type="component" value="Unassembled WGS sequence"/>
</dbReference>
<comment type="similarity">
    <text evidence="3 8">Belongs to the PurH family.</text>
</comment>